<dbReference type="Gene3D" id="3.90.1720.10">
    <property type="entry name" value="endopeptidase domain like (from Nostoc punctiforme)"/>
    <property type="match status" value="1"/>
</dbReference>
<dbReference type="AlphaFoldDB" id="A0A480ANI4"/>
<dbReference type="EMBL" id="BJCL01000003">
    <property type="protein sequence ID" value="GCL62566.1"/>
    <property type="molecule type" value="Genomic_DNA"/>
</dbReference>
<organism evidence="1 2">
    <name type="scientific">Pseudaquabacterium pictum</name>
    <dbReference type="NCBI Taxonomy" id="2315236"/>
    <lineage>
        <taxon>Bacteria</taxon>
        <taxon>Pseudomonadati</taxon>
        <taxon>Pseudomonadota</taxon>
        <taxon>Betaproteobacteria</taxon>
        <taxon>Burkholderiales</taxon>
        <taxon>Sphaerotilaceae</taxon>
        <taxon>Pseudaquabacterium</taxon>
    </lineage>
</organism>
<dbReference type="InterPro" id="IPR038765">
    <property type="entry name" value="Papain-like_cys_pep_sf"/>
</dbReference>
<reference evidence="2" key="1">
    <citation type="submission" date="2019-03" db="EMBL/GenBank/DDBJ databases">
        <title>Aquabacterium pictum sp.nov., the first bacteriochlorophyll a-containing freshwater bacterium in the genus Aquabacterium of the class Betaproteobacteria.</title>
        <authorList>
            <person name="Hirose S."/>
            <person name="Tank M."/>
            <person name="Hara E."/>
            <person name="Tamaki H."/>
            <person name="Takaichi S."/>
            <person name="Haruta S."/>
            <person name="Hanada S."/>
        </authorList>
    </citation>
    <scope>NUCLEOTIDE SEQUENCE [LARGE SCALE GENOMIC DNA]</scope>
    <source>
        <strain evidence="2">W35</strain>
    </source>
</reference>
<keyword evidence="2" id="KW-1185">Reference proteome</keyword>
<dbReference type="Proteomes" id="UP000301751">
    <property type="component" value="Unassembled WGS sequence"/>
</dbReference>
<proteinExistence type="predicted"/>
<sequence length="218" mass="24852">MYITIREDNMALSRKTFPTNKVRNYYNDVRSELRNGDVVLCSGTGFFSAMIQNATDSVWSHVAFVLRLDEIDRIILLESVESIGVRTVRLSKYLENYKKDGNPYPGGIAVIRHTEFESVAKHGALTQLSQFAIDQFGYPYDNDEIAKIAARIMASRIPFSKKQKKKIEPDSEYICSEYVARCYEEAGLKVKWNELGFIAPGDFADDPNFELVAVLQRK</sequence>
<protein>
    <recommendedName>
        <fullName evidence="3">Permuted papain-like amidase YaeF/Yiix C92 family enzyme</fullName>
    </recommendedName>
</protein>
<name>A0A480ANI4_9BURK</name>
<gene>
    <name evidence="1" type="ORF">AQPW35_16470</name>
</gene>
<accession>A0A480ANI4</accession>
<evidence type="ECO:0000313" key="1">
    <source>
        <dbReference type="EMBL" id="GCL62566.1"/>
    </source>
</evidence>
<evidence type="ECO:0000313" key="2">
    <source>
        <dbReference type="Proteomes" id="UP000301751"/>
    </source>
</evidence>
<dbReference type="SUPFAM" id="SSF54001">
    <property type="entry name" value="Cysteine proteinases"/>
    <property type="match status" value="1"/>
</dbReference>
<comment type="caution">
    <text evidence="1">The sequence shown here is derived from an EMBL/GenBank/DDBJ whole genome shotgun (WGS) entry which is preliminary data.</text>
</comment>
<evidence type="ECO:0008006" key="3">
    <source>
        <dbReference type="Google" id="ProtNLM"/>
    </source>
</evidence>